<accession>A0AAV4X7P2</accession>
<gene>
    <name evidence="2" type="ORF">CDAR_491321</name>
</gene>
<dbReference type="Proteomes" id="UP001054837">
    <property type="component" value="Unassembled WGS sequence"/>
</dbReference>
<protein>
    <recommendedName>
        <fullName evidence="4">Secreted protein</fullName>
    </recommendedName>
</protein>
<name>A0AAV4X7P2_9ARAC</name>
<proteinExistence type="predicted"/>
<organism evidence="2 3">
    <name type="scientific">Caerostris darwini</name>
    <dbReference type="NCBI Taxonomy" id="1538125"/>
    <lineage>
        <taxon>Eukaryota</taxon>
        <taxon>Metazoa</taxon>
        <taxon>Ecdysozoa</taxon>
        <taxon>Arthropoda</taxon>
        <taxon>Chelicerata</taxon>
        <taxon>Arachnida</taxon>
        <taxon>Araneae</taxon>
        <taxon>Araneomorphae</taxon>
        <taxon>Entelegynae</taxon>
        <taxon>Araneoidea</taxon>
        <taxon>Araneidae</taxon>
        <taxon>Caerostris</taxon>
    </lineage>
</organism>
<comment type="caution">
    <text evidence="2">The sequence shown here is derived from an EMBL/GenBank/DDBJ whole genome shotgun (WGS) entry which is preliminary data.</text>
</comment>
<dbReference type="AlphaFoldDB" id="A0AAV4X7P2"/>
<dbReference type="EMBL" id="BPLQ01015723">
    <property type="protein sequence ID" value="GIY90926.1"/>
    <property type="molecule type" value="Genomic_DNA"/>
</dbReference>
<evidence type="ECO:0000256" key="1">
    <source>
        <dbReference type="SAM" id="SignalP"/>
    </source>
</evidence>
<evidence type="ECO:0000313" key="2">
    <source>
        <dbReference type="EMBL" id="GIY90926.1"/>
    </source>
</evidence>
<sequence length="91" mass="10529">MFNLVAFLFGVLHFVYNLSLNNQIICERRHPAPTAFRAIIKTFIYTLKREQLQTTPWGLSVTVPYETISVWRIRFGGGVFEADFTTSLTQE</sequence>
<evidence type="ECO:0008006" key="4">
    <source>
        <dbReference type="Google" id="ProtNLM"/>
    </source>
</evidence>
<keyword evidence="1" id="KW-0732">Signal</keyword>
<feature type="chain" id="PRO_5043752819" description="Secreted protein" evidence="1">
    <location>
        <begin position="18"/>
        <end position="91"/>
    </location>
</feature>
<reference evidence="2 3" key="1">
    <citation type="submission" date="2021-06" db="EMBL/GenBank/DDBJ databases">
        <title>Caerostris darwini draft genome.</title>
        <authorList>
            <person name="Kono N."/>
            <person name="Arakawa K."/>
        </authorList>
    </citation>
    <scope>NUCLEOTIDE SEQUENCE [LARGE SCALE GENOMIC DNA]</scope>
</reference>
<keyword evidence="3" id="KW-1185">Reference proteome</keyword>
<evidence type="ECO:0000313" key="3">
    <source>
        <dbReference type="Proteomes" id="UP001054837"/>
    </source>
</evidence>
<feature type="signal peptide" evidence="1">
    <location>
        <begin position="1"/>
        <end position="17"/>
    </location>
</feature>